<sequence length="347" mass="38991">MEKNNSPSLTAKTIYAKLKDAGYPKSFIQRLLPEWWDNSLIKTSAGAFQFALILNQKLGITVFFAEDGELMIEENNELFRFKHSKNTKASELNISANIGKALSNHALFCIKKDYIRLDPDPIQLRNKILKKSNNGIIDFELLLGFCWESGIPVLFLDDLPRSTKRMTGMALCVDSRPIIVLGFKNKQISRQLFVLAHEIGHIACGHISKNGILVDESINEVNETIQDIPLIKRDQDEKEADSFALKLIRGGIINPLSEFDANINSTELAATAIIKSQTLKIDAGHLITSYAKLYDDWPKAGLAMNFLPNQDKALDLMEQYFFSNSDLSKISDENRDFLISAQGYATN</sequence>
<organism evidence="1 2">
    <name type="scientific">Enterobacter chengduensis</name>
    <dbReference type="NCBI Taxonomy" id="2494701"/>
    <lineage>
        <taxon>Bacteria</taxon>
        <taxon>Pseudomonadati</taxon>
        <taxon>Pseudomonadota</taxon>
        <taxon>Gammaproteobacteria</taxon>
        <taxon>Enterobacterales</taxon>
        <taxon>Enterobacteriaceae</taxon>
        <taxon>Enterobacter</taxon>
        <taxon>Enterobacter cloacae complex</taxon>
    </lineage>
</organism>
<gene>
    <name evidence="1" type="ORF">SG71_06635</name>
</gene>
<name>A0AAW3HKI6_9ENTR</name>
<evidence type="ECO:0000313" key="2">
    <source>
        <dbReference type="Proteomes" id="UP000033354"/>
    </source>
</evidence>
<keyword evidence="2" id="KW-1185">Reference proteome</keyword>
<dbReference type="GeneID" id="63140101"/>
<proteinExistence type="predicted"/>
<dbReference type="Gene3D" id="1.10.10.2910">
    <property type="match status" value="1"/>
</dbReference>
<dbReference type="AlphaFoldDB" id="A0AAW3HKI6"/>
<dbReference type="RefSeq" id="WP_032644398.1">
    <property type="nucleotide sequence ID" value="NZ_CP043318.1"/>
</dbReference>
<dbReference type="Proteomes" id="UP000033354">
    <property type="component" value="Unassembled WGS sequence"/>
</dbReference>
<reference evidence="1 2" key="1">
    <citation type="submission" date="2015-02" db="EMBL/GenBank/DDBJ databases">
        <authorList>
            <person name="Adams M."/>
            <person name="Sutton G."/>
            <person name="Nelson K."/>
            <person name="Bonomo R."/>
            <person name="McCorrison J."/>
            <person name="Sanka R."/>
            <person name="Brinkac L."/>
            <person name="Nierman W."/>
        </authorList>
    </citation>
    <scope>NUCLEOTIDE SEQUENCE [LARGE SCALE GENOMIC DNA]</scope>
    <source>
        <strain evidence="1 2">CIDEIMsCOL9</strain>
    </source>
</reference>
<protein>
    <recommendedName>
        <fullName evidence="3">ImmA/IrrE family metallo-endopeptidase</fullName>
    </recommendedName>
</protein>
<accession>A0AAW3HKI6</accession>
<dbReference type="EMBL" id="JZKT01000009">
    <property type="protein sequence ID" value="KJX37426.1"/>
    <property type="molecule type" value="Genomic_DNA"/>
</dbReference>
<evidence type="ECO:0008006" key="3">
    <source>
        <dbReference type="Google" id="ProtNLM"/>
    </source>
</evidence>
<evidence type="ECO:0000313" key="1">
    <source>
        <dbReference type="EMBL" id="KJX37426.1"/>
    </source>
</evidence>
<comment type="caution">
    <text evidence="1">The sequence shown here is derived from an EMBL/GenBank/DDBJ whole genome shotgun (WGS) entry which is preliminary data.</text>
</comment>